<keyword evidence="2" id="KW-1185">Reference proteome</keyword>
<evidence type="ECO:0000313" key="2">
    <source>
        <dbReference type="Proteomes" id="UP000239297"/>
    </source>
</evidence>
<protein>
    <submittedName>
        <fullName evidence="1">Uncharacterized protein</fullName>
    </submittedName>
</protein>
<dbReference type="Proteomes" id="UP000239297">
    <property type="component" value="Unassembled WGS sequence"/>
</dbReference>
<dbReference type="OrthoDB" id="4949692at2"/>
<proteinExistence type="predicted"/>
<dbReference type="RefSeq" id="WP_104120902.1">
    <property type="nucleotide sequence ID" value="NZ_PRKW01000003.1"/>
</dbReference>
<dbReference type="AlphaFoldDB" id="A0A2S5IY12"/>
<reference evidence="1 2" key="1">
    <citation type="journal article" date="2014" name="Int. J. Syst. Evol. Microbiol.">
        <title>Arthrobacter pityocampae sp. nov., isolated from Thaumetopoea pityocampa (Lep., Thaumetopoeidae).</title>
        <authorList>
            <person name="Ince I.A."/>
            <person name="Demirbag Z."/>
            <person name="Kati H."/>
        </authorList>
    </citation>
    <scope>NUCLEOTIDE SEQUENCE [LARGE SCALE GENOMIC DNA]</scope>
    <source>
        <strain evidence="1 2">Tp2</strain>
    </source>
</reference>
<dbReference type="EMBL" id="PRKW01000003">
    <property type="protein sequence ID" value="PPB49411.1"/>
    <property type="molecule type" value="Genomic_DNA"/>
</dbReference>
<comment type="caution">
    <text evidence="1">The sequence shown here is derived from an EMBL/GenBank/DDBJ whole genome shotgun (WGS) entry which is preliminary data.</text>
</comment>
<evidence type="ECO:0000313" key="1">
    <source>
        <dbReference type="EMBL" id="PPB49411.1"/>
    </source>
</evidence>
<accession>A0A2S5IY12</accession>
<gene>
    <name evidence="1" type="ORF">C4K88_06845</name>
</gene>
<sequence length="124" mass="13596">MTTYPRYETVSFLRAAGAGYIEGLVLMRHAQKAVEDRVLAPHERVVHVEVWGEETCGISVHQGHPVDLGVDHKAIYWYRVTIGGPAERPEHEQQDSWRLVADAALVADTALIPDAAAPEASSAL</sequence>
<name>A0A2S5IY12_9MICC</name>
<organism evidence="1 2">
    <name type="scientific">Arthrobacter pityocampae</name>
    <dbReference type="NCBI Taxonomy" id="547334"/>
    <lineage>
        <taxon>Bacteria</taxon>
        <taxon>Bacillati</taxon>
        <taxon>Actinomycetota</taxon>
        <taxon>Actinomycetes</taxon>
        <taxon>Micrococcales</taxon>
        <taxon>Micrococcaceae</taxon>
        <taxon>Arthrobacter</taxon>
    </lineage>
</organism>